<dbReference type="GO" id="GO:0003682">
    <property type="term" value="F:chromatin binding"/>
    <property type="evidence" value="ECO:0007669"/>
    <property type="project" value="TreeGrafter"/>
</dbReference>
<dbReference type="GO" id="GO:0003723">
    <property type="term" value="F:RNA binding"/>
    <property type="evidence" value="ECO:0007669"/>
    <property type="project" value="UniProtKB-ARBA"/>
</dbReference>
<feature type="compositionally biased region" description="Acidic residues" evidence="18">
    <location>
        <begin position="69"/>
        <end position="78"/>
    </location>
</feature>
<keyword evidence="11 16" id="KW-0560">Oxidoreductase</keyword>
<comment type="similarity">
    <text evidence="4 16">Belongs to the flavin monoamine oxidase family.</text>
</comment>
<feature type="domain" description="SWIRM" evidence="19">
    <location>
        <begin position="90"/>
        <end position="189"/>
    </location>
</feature>
<dbReference type="AlphaFoldDB" id="A0AAW2EP27"/>
<dbReference type="Gene3D" id="3.50.50.60">
    <property type="entry name" value="FAD/NAD(P)-binding domain"/>
    <property type="match status" value="2"/>
</dbReference>
<dbReference type="SUPFAM" id="SSF46689">
    <property type="entry name" value="Homeodomain-like"/>
    <property type="match status" value="1"/>
</dbReference>
<feature type="compositionally biased region" description="Basic and acidic residues" evidence="18">
    <location>
        <begin position="8"/>
        <end position="20"/>
    </location>
</feature>
<dbReference type="FunFam" id="1.10.10.10:FF:000064">
    <property type="entry name" value="Lysine-specific histone demethylase 1A"/>
    <property type="match status" value="1"/>
</dbReference>
<comment type="function">
    <text evidence="16">Histone demethylase that specifically demethylates 'Lys-4' of histone H3, a specific tag for epigenetic transcriptional activation, thereby acting as a corepressor. Acts by oxidizing the substrate by FAD to generate the corresponding imine that is subsequently hydrolyzed. Demethylates both mono- and di-methylated 'Lys-4' of histone H3.</text>
</comment>
<evidence type="ECO:0000256" key="1">
    <source>
        <dbReference type="ARBA" id="ARBA00001974"/>
    </source>
</evidence>
<keyword evidence="6 16" id="KW-0678">Repressor</keyword>
<dbReference type="InterPro" id="IPR007526">
    <property type="entry name" value="SWIRM"/>
</dbReference>
<evidence type="ECO:0000256" key="12">
    <source>
        <dbReference type="ARBA" id="ARBA00023015"/>
    </source>
</evidence>
<comment type="catalytic activity">
    <reaction evidence="16">
        <text>N(6),N(6)-dimethyl-L-lysyl(4)-[histone H3] + 2 A + 2 H2O = L-lysyl(4)-[histone H3] + 2 formaldehyde + 2 AH2</text>
        <dbReference type="Rhea" id="RHEA:60244"/>
        <dbReference type="Rhea" id="RHEA-COMP:15540"/>
        <dbReference type="Rhea" id="RHEA-COMP:15547"/>
        <dbReference type="ChEBI" id="CHEBI:13193"/>
        <dbReference type="ChEBI" id="CHEBI:15377"/>
        <dbReference type="ChEBI" id="CHEBI:16842"/>
        <dbReference type="ChEBI" id="CHEBI:17499"/>
        <dbReference type="ChEBI" id="CHEBI:29969"/>
        <dbReference type="ChEBI" id="CHEBI:61976"/>
        <dbReference type="EC" id="1.14.99.66"/>
    </reaction>
</comment>
<keyword evidence="7" id="KW-0597">Phosphoprotein</keyword>
<feature type="compositionally biased region" description="Basic and acidic residues" evidence="18">
    <location>
        <begin position="29"/>
        <end position="53"/>
    </location>
</feature>
<dbReference type="FunFam" id="1.10.287.80:FF:000002">
    <property type="entry name" value="Lysine-specific histone demethylase 1A"/>
    <property type="match status" value="1"/>
</dbReference>
<keyword evidence="10 16" id="KW-0156">Chromatin regulator</keyword>
<evidence type="ECO:0000313" key="20">
    <source>
        <dbReference type="EMBL" id="KAL0104099.1"/>
    </source>
</evidence>
<dbReference type="PANTHER" id="PTHR10742">
    <property type="entry name" value="FLAVIN MONOAMINE OXIDASE"/>
    <property type="match status" value="1"/>
</dbReference>
<keyword evidence="13" id="KW-0175">Coiled coil</keyword>
<keyword evidence="12 16" id="KW-0805">Transcription regulation</keyword>
<comment type="subcellular location">
    <subcellularLocation>
        <location evidence="3">Chromosome</location>
    </subcellularLocation>
    <subcellularLocation>
        <location evidence="2 16">Nucleus</location>
    </subcellularLocation>
</comment>
<feature type="region of interest" description="Disordered" evidence="18">
    <location>
        <begin position="1"/>
        <end position="81"/>
    </location>
</feature>
<accession>A0AAW2EP27</accession>
<evidence type="ECO:0000256" key="13">
    <source>
        <dbReference type="ARBA" id="ARBA00023054"/>
    </source>
</evidence>
<dbReference type="EMBL" id="JADYXP020000020">
    <property type="protein sequence ID" value="KAL0104099.1"/>
    <property type="molecule type" value="Genomic_DNA"/>
</dbReference>
<dbReference type="InterPro" id="IPR036388">
    <property type="entry name" value="WH-like_DNA-bd_sf"/>
</dbReference>
<dbReference type="InterPro" id="IPR050281">
    <property type="entry name" value="Flavin_monoamine_oxidase"/>
</dbReference>
<dbReference type="InterPro" id="IPR036188">
    <property type="entry name" value="FAD/NAD-bd_sf"/>
</dbReference>
<dbReference type="PANTHER" id="PTHR10742:SF386">
    <property type="entry name" value="LYSINE-SPECIFIC HISTONE DEMETHYLASE 1A"/>
    <property type="match status" value="1"/>
</dbReference>
<organism evidence="20 21">
    <name type="scientific">Cardiocondyla obscurior</name>
    <dbReference type="NCBI Taxonomy" id="286306"/>
    <lineage>
        <taxon>Eukaryota</taxon>
        <taxon>Metazoa</taxon>
        <taxon>Ecdysozoa</taxon>
        <taxon>Arthropoda</taxon>
        <taxon>Hexapoda</taxon>
        <taxon>Insecta</taxon>
        <taxon>Pterygota</taxon>
        <taxon>Neoptera</taxon>
        <taxon>Endopterygota</taxon>
        <taxon>Hymenoptera</taxon>
        <taxon>Apocrita</taxon>
        <taxon>Aculeata</taxon>
        <taxon>Formicoidea</taxon>
        <taxon>Formicidae</taxon>
        <taxon>Myrmicinae</taxon>
        <taxon>Cardiocondyla</taxon>
    </lineage>
</organism>
<evidence type="ECO:0000256" key="5">
    <source>
        <dbReference type="ARBA" id="ARBA00022454"/>
    </source>
</evidence>
<sequence length="789" mass="87398">MSRRKRAKVEYREMEEKYNPLEDENASDTSEKSKTGLVTPEKKAPMEVKKEPESAVPTPVPSASKAEVKEEDDQDSDHEDPHVKELLNGLEGAAFQSRLPFDKLTSTEAACFSDISGGPPQTQKVFLHIRNRLLQIWLENPKQQLIIDNALPQIESPYNSDTVLARRIHAFLERHGFINFGIFKRIKPLPSKKLGKVIVIGAGIAGLAAAQQMQQFGLEVIVLEARDRVGGRIATFRKSNYIADLGAMVVTGLGGNPVTTLSKQINMELHKIRQKCPLYESDGQTVPKDKDEMVEREFNRLLEATSYLSHQLDFNYVNSAGSGGQGSNTRPVSLGQALEWVIRLQEQGVKQRQVAHLRSVLSLQGRLITNQHRMISIMDRLMELNKQYKEMTESKLQTRDITQEFVLRSKLRDLHNACKEWDQLSDQQKEIEAKLQELEASPPSDVYLSSKDRQILDWHFANLEFANATSLSNLSLKHWDQDDDFEFTGSHLTVRNGYSCVPVALSEGLDIRLNTAVRAVRYGPNGVEVWAAPSRSSHTNHTVYKADAVLVTLPLGVLKTSASPSGVTFNPPLPDWKAQAIQRLGFGNLNKVVLCFERIFWDPTANLFGHVGSTTASRGELFLFWNLYKAPVLLALVAGEAACVMENVSDDVIVGRCIAVLKGIFGNQVVPQPRESVVTRWRADPWARGSYSFVAVGSSGSDYDLLAAPVSPPHLLNQPPPQPRVFFAGEHTIRNYPATVHGAFLSGLREGGRIADQLCGSPYAPPTMTTTVPPPTGIAPTNTGSSSTP</sequence>
<evidence type="ECO:0000256" key="18">
    <source>
        <dbReference type="SAM" id="MobiDB-lite"/>
    </source>
</evidence>
<comment type="cofactor">
    <cofactor evidence="1 16 17">
        <name>FAD</name>
        <dbReference type="ChEBI" id="CHEBI:57692"/>
    </cofactor>
</comment>
<evidence type="ECO:0000256" key="6">
    <source>
        <dbReference type="ARBA" id="ARBA00022491"/>
    </source>
</evidence>
<evidence type="ECO:0000313" key="21">
    <source>
        <dbReference type="Proteomes" id="UP001430953"/>
    </source>
</evidence>
<dbReference type="GO" id="GO:0005694">
    <property type="term" value="C:chromosome"/>
    <property type="evidence" value="ECO:0007669"/>
    <property type="project" value="UniProtKB-SubCell"/>
</dbReference>
<dbReference type="Gene3D" id="1.10.287.80">
    <property type="entry name" value="ATP synthase, gamma subunit, helix hairpin domain"/>
    <property type="match status" value="1"/>
</dbReference>
<evidence type="ECO:0000256" key="10">
    <source>
        <dbReference type="ARBA" id="ARBA00022853"/>
    </source>
</evidence>
<name>A0AAW2EP27_9HYME</name>
<keyword evidence="5" id="KW-0158">Chromosome</keyword>
<dbReference type="InterPro" id="IPR017366">
    <property type="entry name" value="Hist_Lys-spec_deMease"/>
</dbReference>
<evidence type="ECO:0000256" key="4">
    <source>
        <dbReference type="ARBA" id="ARBA00005995"/>
    </source>
</evidence>
<dbReference type="Pfam" id="PF04433">
    <property type="entry name" value="SWIRM"/>
    <property type="match status" value="1"/>
</dbReference>
<evidence type="ECO:0000256" key="8">
    <source>
        <dbReference type="ARBA" id="ARBA00022630"/>
    </source>
</evidence>
<comment type="caution">
    <text evidence="20">The sequence shown here is derived from an EMBL/GenBank/DDBJ whole genome shotgun (WGS) entry which is preliminary data.</text>
</comment>
<keyword evidence="9 16" id="KW-0274">FAD</keyword>
<keyword evidence="8 16" id="KW-0285">Flavoprotein</keyword>
<dbReference type="InterPro" id="IPR009057">
    <property type="entry name" value="Homeodomain-like_sf"/>
</dbReference>
<evidence type="ECO:0000256" key="9">
    <source>
        <dbReference type="ARBA" id="ARBA00022827"/>
    </source>
</evidence>
<dbReference type="SUPFAM" id="SSF51905">
    <property type="entry name" value="FAD/NAD(P)-binding domain"/>
    <property type="match status" value="1"/>
</dbReference>
<feature type="binding site" evidence="17">
    <location>
        <begin position="739"/>
        <end position="740"/>
    </location>
    <ligand>
        <name>FAD</name>
        <dbReference type="ChEBI" id="CHEBI:57692"/>
    </ligand>
</feature>
<evidence type="ECO:0000256" key="14">
    <source>
        <dbReference type="ARBA" id="ARBA00023163"/>
    </source>
</evidence>
<dbReference type="EC" id="1.14.99.66" evidence="16"/>
<dbReference type="GO" id="GO:0008284">
    <property type="term" value="P:positive regulation of cell population proliferation"/>
    <property type="evidence" value="ECO:0007669"/>
    <property type="project" value="UniProtKB-ARBA"/>
</dbReference>
<dbReference type="GO" id="GO:0050660">
    <property type="term" value="F:flavin adenine dinucleotide binding"/>
    <property type="evidence" value="ECO:0007669"/>
    <property type="project" value="UniProtKB-UniRule"/>
</dbReference>
<evidence type="ECO:0000256" key="11">
    <source>
        <dbReference type="ARBA" id="ARBA00023002"/>
    </source>
</evidence>
<evidence type="ECO:0000256" key="16">
    <source>
        <dbReference type="PIRNR" id="PIRNR038051"/>
    </source>
</evidence>
<keyword evidence="21" id="KW-1185">Reference proteome</keyword>
<keyword evidence="15 16" id="KW-0539">Nucleus</keyword>
<proteinExistence type="inferred from homology"/>
<evidence type="ECO:0000256" key="7">
    <source>
        <dbReference type="ARBA" id="ARBA00022553"/>
    </source>
</evidence>
<evidence type="ECO:0000256" key="2">
    <source>
        <dbReference type="ARBA" id="ARBA00004123"/>
    </source>
</evidence>
<keyword evidence="14 16" id="KW-0804">Transcription</keyword>
<evidence type="ECO:0000256" key="3">
    <source>
        <dbReference type="ARBA" id="ARBA00004286"/>
    </source>
</evidence>
<dbReference type="Gene3D" id="3.90.660.10">
    <property type="match status" value="1"/>
</dbReference>
<dbReference type="Gene3D" id="1.10.10.10">
    <property type="entry name" value="Winged helix-like DNA-binding domain superfamily/Winged helix DNA-binding domain"/>
    <property type="match status" value="1"/>
</dbReference>
<dbReference type="PIRSF" id="PIRSF038051">
    <property type="entry name" value="Histone_Lys-demethylase"/>
    <property type="match status" value="1"/>
</dbReference>
<gene>
    <name evidence="20" type="ORF">PUN28_017057</name>
</gene>
<feature type="region of interest" description="Disordered" evidence="18">
    <location>
        <begin position="767"/>
        <end position="789"/>
    </location>
</feature>
<dbReference type="FunFam" id="3.50.50.60:FF:000029">
    <property type="entry name" value="Lysine-specific histone demethylase"/>
    <property type="match status" value="1"/>
</dbReference>
<dbReference type="FunFam" id="3.90.660.10:FF:000001">
    <property type="entry name" value="Lysine-specific histone demethylase"/>
    <property type="match status" value="1"/>
</dbReference>
<feature type="binding site" evidence="17">
    <location>
        <position position="232"/>
    </location>
    <ligand>
        <name>FAD</name>
        <dbReference type="ChEBI" id="CHEBI:57692"/>
    </ligand>
</feature>
<protein>
    <recommendedName>
        <fullName evidence="16">Lysine-specific histone demethylase</fullName>
        <ecNumber evidence="16">1.14.99.66</ecNumber>
    </recommendedName>
</protein>
<feature type="binding site" evidence="17">
    <location>
        <begin position="248"/>
        <end position="249"/>
    </location>
    <ligand>
        <name>FAD</name>
        <dbReference type="ChEBI" id="CHEBI:57692"/>
    </ligand>
</feature>
<evidence type="ECO:0000256" key="15">
    <source>
        <dbReference type="ARBA" id="ARBA00023242"/>
    </source>
</evidence>
<feature type="compositionally biased region" description="Polar residues" evidence="18">
    <location>
        <begin position="779"/>
        <end position="789"/>
    </location>
</feature>
<feature type="binding site" evidence="17">
    <location>
        <position position="730"/>
    </location>
    <ligand>
        <name>FAD</name>
        <dbReference type="ChEBI" id="CHEBI:57692"/>
    </ligand>
</feature>
<dbReference type="GO" id="GO:0140682">
    <property type="term" value="F:FAD-dependent H3K4me/H3K4me3 demethylase activity"/>
    <property type="evidence" value="ECO:0007669"/>
    <property type="project" value="UniProtKB-EC"/>
</dbReference>
<dbReference type="GO" id="GO:0006355">
    <property type="term" value="P:regulation of DNA-templated transcription"/>
    <property type="evidence" value="ECO:0007669"/>
    <property type="project" value="InterPro"/>
</dbReference>
<dbReference type="InterPro" id="IPR002937">
    <property type="entry name" value="Amino_oxidase"/>
</dbReference>
<dbReference type="SUPFAM" id="SSF54373">
    <property type="entry name" value="FAD-linked reductases, C-terminal domain"/>
    <property type="match status" value="1"/>
</dbReference>
<dbReference type="PROSITE" id="PS50934">
    <property type="entry name" value="SWIRM"/>
    <property type="match status" value="1"/>
</dbReference>
<dbReference type="GO" id="GO:0005634">
    <property type="term" value="C:nucleus"/>
    <property type="evidence" value="ECO:0007669"/>
    <property type="project" value="UniProtKB-SubCell"/>
</dbReference>
<reference evidence="20 21" key="1">
    <citation type="submission" date="2023-03" db="EMBL/GenBank/DDBJ databases">
        <title>High recombination rates correlate with genetic variation in Cardiocondyla obscurior ants.</title>
        <authorList>
            <person name="Errbii M."/>
        </authorList>
    </citation>
    <scope>NUCLEOTIDE SEQUENCE [LARGE SCALE GENOMIC DNA]</scope>
    <source>
        <strain evidence="20">Alpha-2009</strain>
        <tissue evidence="20">Whole body</tissue>
    </source>
</reference>
<dbReference type="Pfam" id="PF01593">
    <property type="entry name" value="Amino_oxidase"/>
    <property type="match status" value="2"/>
</dbReference>
<evidence type="ECO:0000256" key="17">
    <source>
        <dbReference type="PIRSR" id="PIRSR038051-1"/>
    </source>
</evidence>
<evidence type="ECO:0000259" key="19">
    <source>
        <dbReference type="PROSITE" id="PS50934"/>
    </source>
</evidence>
<feature type="binding site" evidence="17">
    <location>
        <position position="226"/>
    </location>
    <ligand>
        <name>FAD</name>
        <dbReference type="ChEBI" id="CHEBI:57692"/>
    </ligand>
</feature>
<dbReference type="Proteomes" id="UP001430953">
    <property type="component" value="Unassembled WGS sequence"/>
</dbReference>